<evidence type="ECO:0000256" key="3">
    <source>
        <dbReference type="PROSITE-ProRule" id="PRU00221"/>
    </source>
</evidence>
<accession>A0A9P7ADT2</accession>
<dbReference type="InterPro" id="IPR036322">
    <property type="entry name" value="WD40_repeat_dom_sf"/>
</dbReference>
<dbReference type="CDD" id="cd00200">
    <property type="entry name" value="WD40"/>
    <property type="match status" value="1"/>
</dbReference>
<gene>
    <name evidence="5" type="ORF">HD556DRAFT_1416509</name>
</gene>
<dbReference type="SMART" id="SM00320">
    <property type="entry name" value="WD40"/>
    <property type="match status" value="3"/>
</dbReference>
<dbReference type="PROSITE" id="PS50294">
    <property type="entry name" value="WD_REPEATS_REGION"/>
    <property type="match status" value="3"/>
</dbReference>
<evidence type="ECO:0000256" key="2">
    <source>
        <dbReference type="ARBA" id="ARBA00022737"/>
    </source>
</evidence>
<feature type="region of interest" description="Disordered" evidence="4">
    <location>
        <begin position="358"/>
        <end position="383"/>
    </location>
</feature>
<dbReference type="InterPro" id="IPR015943">
    <property type="entry name" value="WD40/YVTN_repeat-like_dom_sf"/>
</dbReference>
<dbReference type="SUPFAM" id="SSF50978">
    <property type="entry name" value="WD40 repeat-like"/>
    <property type="match status" value="1"/>
</dbReference>
<dbReference type="PANTHER" id="PTHR19879:SF9">
    <property type="entry name" value="TRANSCRIPTION INITIATION FACTOR TFIID SUBUNIT 5"/>
    <property type="match status" value="1"/>
</dbReference>
<name>A0A9P7ADT2_9AGAM</name>
<dbReference type="RefSeq" id="XP_041153720.1">
    <property type="nucleotide sequence ID" value="XM_041304342.1"/>
</dbReference>
<feature type="compositionally biased region" description="Polar residues" evidence="4">
    <location>
        <begin position="366"/>
        <end position="383"/>
    </location>
</feature>
<keyword evidence="2" id="KW-0677">Repeat</keyword>
<organism evidence="5 6">
    <name type="scientific">Suillus plorans</name>
    <dbReference type="NCBI Taxonomy" id="116603"/>
    <lineage>
        <taxon>Eukaryota</taxon>
        <taxon>Fungi</taxon>
        <taxon>Dikarya</taxon>
        <taxon>Basidiomycota</taxon>
        <taxon>Agaricomycotina</taxon>
        <taxon>Agaricomycetes</taxon>
        <taxon>Agaricomycetidae</taxon>
        <taxon>Boletales</taxon>
        <taxon>Suillineae</taxon>
        <taxon>Suillaceae</taxon>
        <taxon>Suillus</taxon>
    </lineage>
</organism>
<dbReference type="PANTHER" id="PTHR19879">
    <property type="entry name" value="TRANSCRIPTION INITIATION FACTOR TFIID"/>
    <property type="match status" value="1"/>
</dbReference>
<feature type="region of interest" description="Disordered" evidence="4">
    <location>
        <begin position="483"/>
        <end position="509"/>
    </location>
</feature>
<comment type="caution">
    <text evidence="5">The sequence shown here is derived from an EMBL/GenBank/DDBJ whole genome shotgun (WGS) entry which is preliminary data.</text>
</comment>
<reference evidence="5" key="1">
    <citation type="journal article" date="2020" name="New Phytol.">
        <title>Comparative genomics reveals dynamic genome evolution in host specialist ectomycorrhizal fungi.</title>
        <authorList>
            <person name="Lofgren L.A."/>
            <person name="Nguyen N.H."/>
            <person name="Vilgalys R."/>
            <person name="Ruytinx J."/>
            <person name="Liao H.L."/>
            <person name="Branco S."/>
            <person name="Kuo A."/>
            <person name="LaButti K."/>
            <person name="Lipzen A."/>
            <person name="Andreopoulos W."/>
            <person name="Pangilinan J."/>
            <person name="Riley R."/>
            <person name="Hundley H."/>
            <person name="Na H."/>
            <person name="Barry K."/>
            <person name="Grigoriev I.V."/>
            <person name="Stajich J.E."/>
            <person name="Kennedy P.G."/>
        </authorList>
    </citation>
    <scope>NUCLEOTIDE SEQUENCE</scope>
    <source>
        <strain evidence="5">S12</strain>
    </source>
</reference>
<feature type="repeat" description="WD" evidence="3">
    <location>
        <begin position="110"/>
        <end position="151"/>
    </location>
</feature>
<dbReference type="InterPro" id="IPR001680">
    <property type="entry name" value="WD40_rpt"/>
</dbReference>
<dbReference type="GeneID" id="64598106"/>
<sequence>MAPTSTQPLVLATSMSLTPVMSLKGHERGVSCMSYFPDGKQIISGSGDKTARRWDLQKGKEIVEARDVSEEGVYVVTVSRDGRYVATGGGEMDTGELKACEVETGIVKAFRGHSERVACVDISADSTLLASGSWDTTARIWSLDTGKLVAGPFAILDWPGAILFSPDSEKLAVKSEVGTCLEIWDVHTETLDIRAGKSGGNSNMAFAPMFWTNNLKKRTIVAACNFVNDEEATTINEFDALTMEIVGAPFEGHTKCITDLAPSSGGALLASASQDHSIKLWAFESRQLLASFHVQDVNLLMPSPDSRHLAYTITGCDIYICNTPPAVLTALEAQSTLQKSNKTLEHLLQSDACRPAAVRRNPGTLPATSFTPRRQRPPATTDQQQPIYLRLSKLFHFSRQTNQPRDPLDFPATLPLPSNLSLSQQAATQVDDFEISSPPYSSNGVAQFLRQHLPFLIPRHSHGPPVVEVAPGRKVTRLAAAKLPEYRKVDDTRHPSSQQPRVPQDVESSDVDSLPDVHWFKAFLCYYSCFSHGRLRMPPRWHLERVDIPRQDGTAGSGHSGS</sequence>
<dbReference type="InterPro" id="IPR020472">
    <property type="entry name" value="WD40_PAC1"/>
</dbReference>
<dbReference type="Pfam" id="PF00400">
    <property type="entry name" value="WD40"/>
    <property type="match status" value="3"/>
</dbReference>
<evidence type="ECO:0000256" key="4">
    <source>
        <dbReference type="SAM" id="MobiDB-lite"/>
    </source>
</evidence>
<evidence type="ECO:0000256" key="1">
    <source>
        <dbReference type="ARBA" id="ARBA00022574"/>
    </source>
</evidence>
<keyword evidence="6" id="KW-1185">Reference proteome</keyword>
<dbReference type="Gene3D" id="2.130.10.10">
    <property type="entry name" value="YVTN repeat-like/Quinoprotein amine dehydrogenase"/>
    <property type="match status" value="3"/>
</dbReference>
<evidence type="ECO:0000313" key="6">
    <source>
        <dbReference type="Proteomes" id="UP000719766"/>
    </source>
</evidence>
<dbReference type="OrthoDB" id="2624652at2759"/>
<keyword evidence="1 3" id="KW-0853">WD repeat</keyword>
<dbReference type="EMBL" id="JABBWE010000095">
    <property type="protein sequence ID" value="KAG1786259.1"/>
    <property type="molecule type" value="Genomic_DNA"/>
</dbReference>
<proteinExistence type="predicted"/>
<feature type="repeat" description="WD" evidence="3">
    <location>
        <begin position="250"/>
        <end position="291"/>
    </location>
</feature>
<evidence type="ECO:0000313" key="5">
    <source>
        <dbReference type="EMBL" id="KAG1786259.1"/>
    </source>
</evidence>
<dbReference type="Proteomes" id="UP000719766">
    <property type="component" value="Unassembled WGS sequence"/>
</dbReference>
<feature type="repeat" description="WD" evidence="3">
    <location>
        <begin position="23"/>
        <end position="64"/>
    </location>
</feature>
<feature type="compositionally biased region" description="Basic and acidic residues" evidence="4">
    <location>
        <begin position="484"/>
        <end position="494"/>
    </location>
</feature>
<dbReference type="AlphaFoldDB" id="A0A9P7ADT2"/>
<dbReference type="PRINTS" id="PR00320">
    <property type="entry name" value="GPROTEINBRPT"/>
</dbReference>
<dbReference type="PROSITE" id="PS50082">
    <property type="entry name" value="WD_REPEATS_2"/>
    <property type="match status" value="3"/>
</dbReference>
<protein>
    <submittedName>
        <fullName evidence="5">WD40-repeat-containing domain protein</fullName>
    </submittedName>
</protein>